<protein>
    <submittedName>
        <fullName evidence="2">Dioxygenase</fullName>
    </submittedName>
</protein>
<dbReference type="InterPro" id="IPR029068">
    <property type="entry name" value="Glyas_Bleomycin-R_OHBP_Dase"/>
</dbReference>
<feature type="domain" description="VOC" evidence="1">
    <location>
        <begin position="4"/>
        <end position="120"/>
    </location>
</feature>
<dbReference type="Gene3D" id="3.10.180.10">
    <property type="entry name" value="2,3-Dihydroxybiphenyl 1,2-Dioxygenase, domain 1"/>
    <property type="match status" value="1"/>
</dbReference>
<dbReference type="RefSeq" id="WP_021208051.1">
    <property type="nucleotide sequence ID" value="NZ_JAMOIG010000010.1"/>
</dbReference>
<dbReference type="GO" id="GO:0051213">
    <property type="term" value="F:dioxygenase activity"/>
    <property type="evidence" value="ECO:0007669"/>
    <property type="project" value="UniProtKB-KW"/>
</dbReference>
<dbReference type="PANTHER" id="PTHR46142:SF3">
    <property type="entry name" value="F18B13.24 PROTEIN"/>
    <property type="match status" value="1"/>
</dbReference>
<keyword evidence="2" id="KW-0560">Oxidoreductase</keyword>
<evidence type="ECO:0000259" key="1">
    <source>
        <dbReference type="PROSITE" id="PS51819"/>
    </source>
</evidence>
<keyword evidence="2" id="KW-0223">Dioxygenase</keyword>
<dbReference type="OrthoDB" id="9804944at2"/>
<dbReference type="AlphaFoldDB" id="A0A2N8SLH2"/>
<organism evidence="2 3">
    <name type="scientific">Stutzerimonas stutzeri</name>
    <name type="common">Pseudomonas stutzeri</name>
    <dbReference type="NCBI Taxonomy" id="316"/>
    <lineage>
        <taxon>Bacteria</taxon>
        <taxon>Pseudomonadati</taxon>
        <taxon>Pseudomonadota</taxon>
        <taxon>Gammaproteobacteria</taxon>
        <taxon>Pseudomonadales</taxon>
        <taxon>Pseudomonadaceae</taxon>
        <taxon>Stutzerimonas</taxon>
    </lineage>
</organism>
<dbReference type="InterPro" id="IPR004360">
    <property type="entry name" value="Glyas_Fos-R_dOase_dom"/>
</dbReference>
<gene>
    <name evidence="2" type="ORF">CXL00_21485</name>
</gene>
<evidence type="ECO:0000313" key="2">
    <source>
        <dbReference type="EMBL" id="PNG03348.1"/>
    </source>
</evidence>
<dbReference type="Pfam" id="PF00903">
    <property type="entry name" value="Glyoxalase"/>
    <property type="match status" value="1"/>
</dbReference>
<name>A0A2N8SLH2_STUST</name>
<evidence type="ECO:0000313" key="3">
    <source>
        <dbReference type="Proteomes" id="UP000235897"/>
    </source>
</evidence>
<dbReference type="SUPFAM" id="SSF54593">
    <property type="entry name" value="Glyoxalase/Bleomycin resistance protein/Dihydroxybiphenyl dioxygenase"/>
    <property type="match status" value="1"/>
</dbReference>
<dbReference type="InterPro" id="IPR037523">
    <property type="entry name" value="VOC_core"/>
</dbReference>
<proteinExistence type="predicted"/>
<comment type="caution">
    <text evidence="2">The sequence shown here is derived from an EMBL/GenBank/DDBJ whole genome shotgun (WGS) entry which is preliminary data.</text>
</comment>
<accession>A0A2N8SLH2</accession>
<dbReference type="EMBL" id="POUW01000010">
    <property type="protein sequence ID" value="PNG03348.1"/>
    <property type="molecule type" value="Genomic_DNA"/>
</dbReference>
<sequence>MIERMDHFTIVTDQLQATREFYIDLLGLSEGPRPPFPVAGLWLYANGHPLLHVVQVQRMPEPRRGVLDHMAFWAEGLRQTWQLLEDRGIEFRVIRAPGAVRTWQLFFLDPNGVEVELDFAAEETPPEDWKARLPPRQIKPS</sequence>
<dbReference type="PANTHER" id="PTHR46142">
    <property type="match status" value="1"/>
</dbReference>
<dbReference type="PROSITE" id="PS51819">
    <property type="entry name" value="VOC"/>
    <property type="match status" value="1"/>
</dbReference>
<dbReference type="Proteomes" id="UP000235897">
    <property type="component" value="Unassembled WGS sequence"/>
</dbReference>
<reference evidence="2 3" key="1">
    <citation type="submission" date="2018-01" db="EMBL/GenBank/DDBJ databases">
        <title>Denitrification phenotypes of diverse strains of Pseudomonas stutzeri.</title>
        <authorList>
            <person name="Milligan D.A."/>
            <person name="Bergaust L."/>
            <person name="Bakken L.R."/>
            <person name="Frostegard A."/>
        </authorList>
    </citation>
    <scope>NUCLEOTIDE SEQUENCE [LARGE SCALE GENOMIC DNA]</scope>
    <source>
        <strain evidence="2 3">28a3</strain>
    </source>
</reference>